<protein>
    <submittedName>
        <fullName evidence="4">VWA domain-containing protein</fullName>
    </submittedName>
</protein>
<dbReference type="Pfam" id="PF13519">
    <property type="entry name" value="VWA_2"/>
    <property type="match status" value="1"/>
</dbReference>
<dbReference type="KEGG" id="snk:CP967_02835"/>
<dbReference type="SUPFAM" id="SSF53300">
    <property type="entry name" value="vWA-like"/>
    <property type="match status" value="1"/>
</dbReference>
<feature type="transmembrane region" description="Helical" evidence="1">
    <location>
        <begin position="393"/>
        <end position="414"/>
    </location>
</feature>
<dbReference type="InterPro" id="IPR036465">
    <property type="entry name" value="vWFA_dom_sf"/>
</dbReference>
<reference evidence="4 5" key="1">
    <citation type="submission" date="2017-09" db="EMBL/GenBank/DDBJ databases">
        <authorList>
            <person name="Lee N."/>
            <person name="Cho B.-K."/>
        </authorList>
    </citation>
    <scope>NUCLEOTIDE SEQUENCE [LARGE SCALE GENOMIC DNA]</scope>
    <source>
        <strain evidence="4 5">ATCC 12769</strain>
    </source>
</reference>
<dbReference type="SMART" id="SM00327">
    <property type="entry name" value="VWA"/>
    <property type="match status" value="1"/>
</dbReference>
<dbReference type="InterPro" id="IPR002035">
    <property type="entry name" value="VWF_A"/>
</dbReference>
<evidence type="ECO:0000256" key="2">
    <source>
        <dbReference type="SAM" id="SignalP"/>
    </source>
</evidence>
<keyword evidence="2" id="KW-0732">Signal</keyword>
<dbReference type="Gene3D" id="3.40.50.410">
    <property type="entry name" value="von Willebrand factor, type A domain"/>
    <property type="match status" value="1"/>
</dbReference>
<evidence type="ECO:0000313" key="5">
    <source>
        <dbReference type="Proteomes" id="UP000326178"/>
    </source>
</evidence>
<organism evidence="4 5">
    <name type="scientific">Streptomyces nitrosporeus</name>
    <dbReference type="NCBI Taxonomy" id="28894"/>
    <lineage>
        <taxon>Bacteria</taxon>
        <taxon>Bacillati</taxon>
        <taxon>Actinomycetota</taxon>
        <taxon>Actinomycetes</taxon>
        <taxon>Kitasatosporales</taxon>
        <taxon>Streptomycetaceae</taxon>
        <taxon>Streptomyces</taxon>
    </lineage>
</organism>
<dbReference type="Proteomes" id="UP000326178">
    <property type="component" value="Chromosome"/>
</dbReference>
<keyword evidence="1" id="KW-0812">Transmembrane</keyword>
<dbReference type="OrthoDB" id="4318225at2"/>
<keyword evidence="5" id="KW-1185">Reference proteome</keyword>
<dbReference type="PANTHER" id="PTHR10579:SF43">
    <property type="entry name" value="ZINC FINGER (C3HC4-TYPE RING FINGER) FAMILY PROTEIN"/>
    <property type="match status" value="1"/>
</dbReference>
<dbReference type="EMBL" id="CP023702">
    <property type="protein sequence ID" value="QEU71036.1"/>
    <property type="molecule type" value="Genomic_DNA"/>
</dbReference>
<dbReference type="PANTHER" id="PTHR10579">
    <property type="entry name" value="CALCIUM-ACTIVATED CHLORIDE CHANNEL REGULATOR"/>
    <property type="match status" value="1"/>
</dbReference>
<feature type="domain" description="VWFA" evidence="3">
    <location>
        <begin position="40"/>
        <end position="229"/>
    </location>
</feature>
<feature type="signal peptide" evidence="2">
    <location>
        <begin position="1"/>
        <end position="30"/>
    </location>
</feature>
<gene>
    <name evidence="4" type="ORF">CP967_02835</name>
</gene>
<feature type="chain" id="PRO_5023862231" evidence="2">
    <location>
        <begin position="31"/>
        <end position="425"/>
    </location>
</feature>
<keyword evidence="1" id="KW-0472">Membrane</keyword>
<proteinExistence type="predicted"/>
<keyword evidence="1" id="KW-1133">Transmembrane helix</keyword>
<sequence length="425" mass="44897">MITRIRLRAGVCVLLATLAAGLGTALPAAAGEPPSALTPKVELVLDVSGSMRTRDIDGQSRMSAAKQAFNDVLDAVPEEVQLGIRTLGADYPGDDRKVGCKDTRQLYPVGPLDRTEAKTAVATLAPTGWTPIGPALLGAADDLEGGEATRRIVLITDGEDTCGPLDPCEVARDIAARGIHLVIDTLGLVPNAKIRQQLTCIAEATGGTYTAVQHADELSGRVKQLVDRAAEPTVTPVATEGAGSCEAAPQLRDGLYTDRQETGKHRWYRVDVLPGQELRASVSVSADRAVREDYGILLRAVTVHGREIVRGAEAGTGRTDAISTGLRYPKAELDGVDGDVKPAAETVCLQLGNSFSTPASVKTTPGMPVELTIDLVDGPDEASDVAAFGLGRGWWLLGLMVLTGLIAGLLFGWISRWRIAVWRTN</sequence>
<evidence type="ECO:0000259" key="3">
    <source>
        <dbReference type="PROSITE" id="PS50234"/>
    </source>
</evidence>
<evidence type="ECO:0000313" key="4">
    <source>
        <dbReference type="EMBL" id="QEU71036.1"/>
    </source>
</evidence>
<name>A0A5J6F4U9_9ACTN</name>
<dbReference type="AlphaFoldDB" id="A0A5J6F4U9"/>
<dbReference type="RefSeq" id="WP_150486396.1">
    <property type="nucleotide sequence ID" value="NZ_BMUV01000017.1"/>
</dbReference>
<dbReference type="InterPro" id="IPR051266">
    <property type="entry name" value="CLCR"/>
</dbReference>
<dbReference type="PROSITE" id="PS50234">
    <property type="entry name" value="VWFA"/>
    <property type="match status" value="1"/>
</dbReference>
<accession>A0A5J6F4U9</accession>
<evidence type="ECO:0000256" key="1">
    <source>
        <dbReference type="SAM" id="Phobius"/>
    </source>
</evidence>